<feature type="transmembrane region" description="Helical" evidence="1">
    <location>
        <begin position="111"/>
        <end position="137"/>
    </location>
</feature>
<accession>A0A2S7IQT9</accession>
<evidence type="ECO:0000313" key="4">
    <source>
        <dbReference type="Proteomes" id="UP000239590"/>
    </source>
</evidence>
<evidence type="ECO:0000259" key="2">
    <source>
        <dbReference type="Pfam" id="PF13231"/>
    </source>
</evidence>
<dbReference type="InterPro" id="IPR038731">
    <property type="entry name" value="RgtA/B/C-like"/>
</dbReference>
<keyword evidence="1" id="KW-0472">Membrane</keyword>
<name>A0A2S7IQT9_9BACT</name>
<dbReference type="Pfam" id="PF13231">
    <property type="entry name" value="PMT_2"/>
    <property type="match status" value="1"/>
</dbReference>
<protein>
    <recommendedName>
        <fullName evidence="2">Glycosyltransferase RgtA/B/C/D-like domain-containing protein</fullName>
    </recommendedName>
</protein>
<feature type="transmembrane region" description="Helical" evidence="1">
    <location>
        <begin position="274"/>
        <end position="290"/>
    </location>
</feature>
<feature type="transmembrane region" description="Helical" evidence="1">
    <location>
        <begin position="530"/>
        <end position="553"/>
    </location>
</feature>
<keyword evidence="1" id="KW-0812">Transmembrane</keyword>
<feature type="transmembrane region" description="Helical" evidence="1">
    <location>
        <begin position="500"/>
        <end position="518"/>
    </location>
</feature>
<feature type="transmembrane region" description="Helical" evidence="1">
    <location>
        <begin position="29"/>
        <end position="54"/>
    </location>
</feature>
<feature type="transmembrane region" description="Helical" evidence="1">
    <location>
        <begin position="324"/>
        <end position="342"/>
    </location>
</feature>
<evidence type="ECO:0000313" key="3">
    <source>
        <dbReference type="EMBL" id="PQA60081.1"/>
    </source>
</evidence>
<feature type="transmembrane region" description="Helical" evidence="1">
    <location>
        <begin position="199"/>
        <end position="216"/>
    </location>
</feature>
<dbReference type="AlphaFoldDB" id="A0A2S7IQT9"/>
<dbReference type="RefSeq" id="WP_104712033.1">
    <property type="nucleotide sequence ID" value="NZ_PTRA01000001.1"/>
</dbReference>
<evidence type="ECO:0000256" key="1">
    <source>
        <dbReference type="SAM" id="Phobius"/>
    </source>
</evidence>
<feature type="transmembrane region" description="Helical" evidence="1">
    <location>
        <begin position="475"/>
        <end position="494"/>
    </location>
</feature>
<dbReference type="OrthoDB" id="904806at2"/>
<feature type="domain" description="Glycosyltransferase RgtA/B/C/D-like" evidence="2">
    <location>
        <begin position="186"/>
        <end position="334"/>
    </location>
</feature>
<dbReference type="EMBL" id="PTRA01000001">
    <property type="protein sequence ID" value="PQA60081.1"/>
    <property type="molecule type" value="Genomic_DNA"/>
</dbReference>
<gene>
    <name evidence="3" type="ORF">C5O19_10830</name>
</gene>
<feature type="transmembrane region" description="Helical" evidence="1">
    <location>
        <begin position="60"/>
        <end position="78"/>
    </location>
</feature>
<dbReference type="Proteomes" id="UP000239590">
    <property type="component" value="Unassembled WGS sequence"/>
</dbReference>
<proteinExistence type="predicted"/>
<feature type="transmembrane region" description="Helical" evidence="1">
    <location>
        <begin position="250"/>
        <end position="267"/>
    </location>
</feature>
<sequence>MWDWLYRLLFLMFVGFCFRVAAQVSRKSLVDVIITAFTVFAGSIIVSGFVLSFLHKTADVRFWAGFVFIPPFIFYLLFSKVFIREYEDFSVISLLGSTLQKTWTWYKELSLYLKVVFGLMIVTLATVSFISLLLVLFTVPNEWDSMTGHLVRVMYFIQRGTMAPFYGTNWNIDTYPRSVCGIQIYSYLITGKIENAFKLINYLSYWISVLAAYGIAQSISRNTTASVFSALAMGLLPNVLLQSTTTDTDIVLMGYVSCLVYFLFAYHQTHRRRYLYLAGLIFGIGLGHKITLVLQFPSLFMVALYVFVFGVPNVKYSLGQLKHFFTSAVIGVLLFTLPTGYLSNLQRYNHPIGPPTATRHQSVERAGGIFSPNLYEQGTRNFLRYGFDFMNLDGLTNLPGVIEGPNQWFKAPFVWLEGKVHARLREETDFTIRPFSYNRDYIFMNGLPYWGIMGFALLWPLVFLVLFGVIRSKPLLFLAGAALLHAAALSYSAPYDPFKGRYFISTSIYVIPFLTVLFTKRHSLLGSRELTLKSYILFIVALACASAFFAVLWNERCLPVAHNGHPSAFDEGRIERMSYAREDITPAYKNFDRIVPEHATVALADINDDYEYPLFGKDLTRKLIPINPFERGLQPIPKEAEYLFFAASVIKPQPGDIRLGTDTTAATRAKMIVPAEDYWLRRLK</sequence>
<keyword evidence="1" id="KW-1133">Transmembrane helix</keyword>
<keyword evidence="4" id="KW-1185">Reference proteome</keyword>
<comment type="caution">
    <text evidence="3">The sequence shown here is derived from an EMBL/GenBank/DDBJ whole genome shotgun (WGS) entry which is preliminary data.</text>
</comment>
<organism evidence="3 4">
    <name type="scientific">Siphonobacter curvatus</name>
    <dbReference type="NCBI Taxonomy" id="2094562"/>
    <lineage>
        <taxon>Bacteria</taxon>
        <taxon>Pseudomonadati</taxon>
        <taxon>Bacteroidota</taxon>
        <taxon>Cytophagia</taxon>
        <taxon>Cytophagales</taxon>
        <taxon>Cytophagaceae</taxon>
        <taxon>Siphonobacter</taxon>
    </lineage>
</organism>
<reference evidence="4" key="1">
    <citation type="submission" date="2018-02" db="EMBL/GenBank/DDBJ databases">
        <title>Genome sequencing of Solimonas sp. HR-BB.</title>
        <authorList>
            <person name="Lee Y."/>
            <person name="Jeon C.O."/>
        </authorList>
    </citation>
    <scope>NUCLEOTIDE SEQUENCE [LARGE SCALE GENOMIC DNA]</scope>
    <source>
        <strain evidence="4">HR-U</strain>
    </source>
</reference>
<feature type="transmembrane region" description="Helical" evidence="1">
    <location>
        <begin position="6"/>
        <end position="22"/>
    </location>
</feature>
<feature type="transmembrane region" description="Helical" evidence="1">
    <location>
        <begin position="447"/>
        <end position="468"/>
    </location>
</feature>